<dbReference type="InterPro" id="IPR036291">
    <property type="entry name" value="NAD(P)-bd_dom_sf"/>
</dbReference>
<dbReference type="EC" id="1.1.1.28" evidence="6"/>
<dbReference type="PANTHER" id="PTHR43026">
    <property type="entry name" value="2-HYDROXYACID DEHYDROGENASE HOMOLOG 1-RELATED"/>
    <property type="match status" value="1"/>
</dbReference>
<evidence type="ECO:0000259" key="4">
    <source>
        <dbReference type="Pfam" id="PF00389"/>
    </source>
</evidence>
<sequence length="330" mass="36916">MMKIFFYALREFDELPYCEELKQETGIDFDWAAAYPSMENADLAAGCDAVSFTPCAMPEKLMNKFKDLGVKYLTCRSIGYDHVDLNVAAKLGLRVSNISYTPNGVANYAIMLMLMSLRRMNHIMKRAELQDYSLKGKIGRDISDCTVGVIGTGSIGTTVVRHLSGFGCRILAYDLYPNEEAAKYAEYVDLDDLLAQSDAVTLHTNATKDNYHLINEQTLAKMKDEAVIVNTARGKLIDSKALIQALKSGKIGAAALDVVENENGLYYYNHMGDVMDQDQLAILRSFPNVIVSPHTAFYTRRDVRQMVEGIFQSVQCFQQGIENPHEVKIK</sequence>
<dbReference type="InterPro" id="IPR006140">
    <property type="entry name" value="D-isomer_DH_NAD-bd"/>
</dbReference>
<dbReference type="InterPro" id="IPR029752">
    <property type="entry name" value="D-isomer_DH_CS1"/>
</dbReference>
<dbReference type="GO" id="GO:0008720">
    <property type="term" value="F:D-lactate dehydrogenase (NAD+) activity"/>
    <property type="evidence" value="ECO:0007669"/>
    <property type="project" value="UniProtKB-EC"/>
</dbReference>
<dbReference type="Proteomes" id="UP000539953">
    <property type="component" value="Unassembled WGS sequence"/>
</dbReference>
<dbReference type="CDD" id="cd12185">
    <property type="entry name" value="HGDH_LDH_like"/>
    <property type="match status" value="1"/>
</dbReference>
<dbReference type="RefSeq" id="WP_221248072.1">
    <property type="nucleotide sequence ID" value="NZ_JACHHK010000005.1"/>
</dbReference>
<dbReference type="SUPFAM" id="SSF52283">
    <property type="entry name" value="Formate/glycerate dehydrogenase catalytic domain-like"/>
    <property type="match status" value="1"/>
</dbReference>
<gene>
    <name evidence="6" type="ORF">HNQ47_001382</name>
</gene>
<comment type="caution">
    <text evidence="6">The sequence shown here is derived from an EMBL/GenBank/DDBJ whole genome shotgun (WGS) entry which is preliminary data.</text>
</comment>
<proteinExistence type="inferred from homology"/>
<feature type="domain" description="D-isomer specific 2-hydroxyacid dehydrogenase NAD-binding" evidence="5">
    <location>
        <begin position="110"/>
        <end position="296"/>
    </location>
</feature>
<name>A0A7W8CXC5_9FIRM</name>
<dbReference type="Gene3D" id="3.40.50.720">
    <property type="entry name" value="NAD(P)-binding Rossmann-like Domain"/>
    <property type="match status" value="2"/>
</dbReference>
<organism evidence="6 7">
    <name type="scientific">Catenisphaera adipataccumulans</name>
    <dbReference type="NCBI Taxonomy" id="700500"/>
    <lineage>
        <taxon>Bacteria</taxon>
        <taxon>Bacillati</taxon>
        <taxon>Bacillota</taxon>
        <taxon>Erysipelotrichia</taxon>
        <taxon>Erysipelotrichales</taxon>
        <taxon>Erysipelotrichaceae</taxon>
        <taxon>Catenisphaera</taxon>
    </lineage>
</organism>
<evidence type="ECO:0000313" key="6">
    <source>
        <dbReference type="EMBL" id="MBB5183360.1"/>
    </source>
</evidence>
<evidence type="ECO:0000259" key="5">
    <source>
        <dbReference type="Pfam" id="PF02826"/>
    </source>
</evidence>
<comment type="similarity">
    <text evidence="1 3">Belongs to the D-isomer specific 2-hydroxyacid dehydrogenase family.</text>
</comment>
<keyword evidence="3 6" id="KW-0560">Oxidoreductase</keyword>
<evidence type="ECO:0000256" key="3">
    <source>
        <dbReference type="RuleBase" id="RU003719"/>
    </source>
</evidence>
<evidence type="ECO:0000313" key="7">
    <source>
        <dbReference type="Proteomes" id="UP000539953"/>
    </source>
</evidence>
<reference evidence="6 7" key="1">
    <citation type="submission" date="2020-08" db="EMBL/GenBank/DDBJ databases">
        <title>Genomic Encyclopedia of Type Strains, Phase IV (KMG-IV): sequencing the most valuable type-strain genomes for metagenomic binning, comparative biology and taxonomic classification.</title>
        <authorList>
            <person name="Goeker M."/>
        </authorList>
    </citation>
    <scope>NUCLEOTIDE SEQUENCE [LARGE SCALE GENOMIC DNA]</scope>
    <source>
        <strain evidence="6 7">DSM 25799</strain>
    </source>
</reference>
<feature type="domain" description="D-isomer specific 2-hydroxyacid dehydrogenase catalytic" evidence="4">
    <location>
        <begin position="19"/>
        <end position="327"/>
    </location>
</feature>
<keyword evidence="7" id="KW-1185">Reference proteome</keyword>
<dbReference type="Pfam" id="PF00389">
    <property type="entry name" value="2-Hacid_dh"/>
    <property type="match status" value="1"/>
</dbReference>
<dbReference type="InterPro" id="IPR058205">
    <property type="entry name" value="D-LDH-like"/>
</dbReference>
<protein>
    <submittedName>
        <fullName evidence="6">D-lactate dehydrogenase</fullName>
        <ecNumber evidence="6">1.1.1.28</ecNumber>
    </submittedName>
</protein>
<keyword evidence="2" id="KW-0520">NAD</keyword>
<dbReference type="InterPro" id="IPR006139">
    <property type="entry name" value="D-isomer_2_OHA_DH_cat_dom"/>
</dbReference>
<dbReference type="PROSITE" id="PS00065">
    <property type="entry name" value="D_2_HYDROXYACID_DH_1"/>
    <property type="match status" value="1"/>
</dbReference>
<evidence type="ECO:0000256" key="1">
    <source>
        <dbReference type="ARBA" id="ARBA00005854"/>
    </source>
</evidence>
<dbReference type="Pfam" id="PF02826">
    <property type="entry name" value="2-Hacid_dh_C"/>
    <property type="match status" value="1"/>
</dbReference>
<dbReference type="GO" id="GO:0051287">
    <property type="term" value="F:NAD binding"/>
    <property type="evidence" value="ECO:0007669"/>
    <property type="project" value="InterPro"/>
</dbReference>
<accession>A0A7W8CXC5</accession>
<dbReference type="AlphaFoldDB" id="A0A7W8CXC5"/>
<evidence type="ECO:0000256" key="2">
    <source>
        <dbReference type="ARBA" id="ARBA00023027"/>
    </source>
</evidence>
<dbReference type="SUPFAM" id="SSF51735">
    <property type="entry name" value="NAD(P)-binding Rossmann-fold domains"/>
    <property type="match status" value="1"/>
</dbReference>
<dbReference type="EMBL" id="JACHHK010000005">
    <property type="protein sequence ID" value="MBB5183360.1"/>
    <property type="molecule type" value="Genomic_DNA"/>
</dbReference>
<dbReference type="PANTHER" id="PTHR43026:SF1">
    <property type="entry name" value="2-HYDROXYACID DEHYDROGENASE HOMOLOG 1-RELATED"/>
    <property type="match status" value="1"/>
</dbReference>